<proteinExistence type="predicted"/>
<dbReference type="EMBL" id="JBHTKA010000001">
    <property type="protein sequence ID" value="MFD0998186.1"/>
    <property type="molecule type" value="Genomic_DNA"/>
</dbReference>
<organism evidence="1 2">
    <name type="scientific">Ohtaekwangia kribbensis</name>
    <dbReference type="NCBI Taxonomy" id="688913"/>
    <lineage>
        <taxon>Bacteria</taxon>
        <taxon>Pseudomonadati</taxon>
        <taxon>Bacteroidota</taxon>
        <taxon>Cytophagia</taxon>
        <taxon>Cytophagales</taxon>
        <taxon>Fulvivirgaceae</taxon>
        <taxon>Ohtaekwangia</taxon>
    </lineage>
</organism>
<gene>
    <name evidence="1" type="ORF">ACFQ21_02670</name>
</gene>
<evidence type="ECO:0000313" key="1">
    <source>
        <dbReference type="EMBL" id="MFD0998186.1"/>
    </source>
</evidence>
<dbReference type="RefSeq" id="WP_377574458.1">
    <property type="nucleotide sequence ID" value="NZ_JBHTKA010000001.1"/>
</dbReference>
<protein>
    <submittedName>
        <fullName evidence="1">Uncharacterized protein</fullName>
    </submittedName>
</protein>
<sequence>MYTFNKSDLYYSDYAWRTTEGDSAKVTGFPDSVLLNRHEGYEVVYFINRFVNGQASWKDESNQRKKELGSKIEKMIHDYLPGDIRSHQKVHEWVVENWTKY</sequence>
<comment type="caution">
    <text evidence="1">The sequence shown here is derived from an EMBL/GenBank/DDBJ whole genome shotgun (WGS) entry which is preliminary data.</text>
</comment>
<dbReference type="Proteomes" id="UP001597112">
    <property type="component" value="Unassembled WGS sequence"/>
</dbReference>
<evidence type="ECO:0000313" key="2">
    <source>
        <dbReference type="Proteomes" id="UP001597112"/>
    </source>
</evidence>
<name>A0ABW3JYE3_9BACT</name>
<accession>A0ABW3JYE3</accession>
<reference evidence="2" key="1">
    <citation type="journal article" date="2019" name="Int. J. Syst. Evol. Microbiol.">
        <title>The Global Catalogue of Microorganisms (GCM) 10K type strain sequencing project: providing services to taxonomists for standard genome sequencing and annotation.</title>
        <authorList>
            <consortium name="The Broad Institute Genomics Platform"/>
            <consortium name="The Broad Institute Genome Sequencing Center for Infectious Disease"/>
            <person name="Wu L."/>
            <person name="Ma J."/>
        </authorList>
    </citation>
    <scope>NUCLEOTIDE SEQUENCE [LARGE SCALE GENOMIC DNA]</scope>
    <source>
        <strain evidence="2">CCUG 58938</strain>
    </source>
</reference>
<keyword evidence="2" id="KW-1185">Reference proteome</keyword>